<sequence>MVNLSMCWAPIDPYLQPHNPACPHSVLTLLLSSQFLIPLLLSPLIPSQLFNTRLSIPTLSLLTH</sequence>
<dbReference type="EMBL" id="CABIJS010000717">
    <property type="protein sequence ID" value="VUZ57394.1"/>
    <property type="molecule type" value="Genomic_DNA"/>
</dbReference>
<gene>
    <name evidence="1" type="ORF">WMSIL1_LOCUS14820</name>
</gene>
<protein>
    <submittedName>
        <fullName evidence="1">Uncharacterized protein</fullName>
    </submittedName>
</protein>
<evidence type="ECO:0000313" key="1">
    <source>
        <dbReference type="EMBL" id="VUZ57394.1"/>
    </source>
</evidence>
<proteinExistence type="predicted"/>
<accession>A0A564ZF25</accession>
<dbReference type="AlphaFoldDB" id="A0A564ZF25"/>
<name>A0A564ZF25_HYMDI</name>
<evidence type="ECO:0000313" key="2">
    <source>
        <dbReference type="Proteomes" id="UP000321570"/>
    </source>
</evidence>
<organism evidence="1 2">
    <name type="scientific">Hymenolepis diminuta</name>
    <name type="common">Rat tapeworm</name>
    <dbReference type="NCBI Taxonomy" id="6216"/>
    <lineage>
        <taxon>Eukaryota</taxon>
        <taxon>Metazoa</taxon>
        <taxon>Spiralia</taxon>
        <taxon>Lophotrochozoa</taxon>
        <taxon>Platyhelminthes</taxon>
        <taxon>Cestoda</taxon>
        <taxon>Eucestoda</taxon>
        <taxon>Cyclophyllidea</taxon>
        <taxon>Hymenolepididae</taxon>
        <taxon>Hymenolepis</taxon>
    </lineage>
</organism>
<reference evidence="1 2" key="1">
    <citation type="submission" date="2019-07" db="EMBL/GenBank/DDBJ databases">
        <authorList>
            <person name="Jastrzebski P J."/>
            <person name="Paukszto L."/>
            <person name="Jastrzebski P J."/>
        </authorList>
    </citation>
    <scope>NUCLEOTIDE SEQUENCE [LARGE SCALE GENOMIC DNA]</scope>
    <source>
        <strain evidence="1 2">WMS-il1</strain>
    </source>
</reference>
<dbReference type="Proteomes" id="UP000321570">
    <property type="component" value="Unassembled WGS sequence"/>
</dbReference>
<keyword evidence="2" id="KW-1185">Reference proteome</keyword>